<keyword evidence="5" id="KW-1185">Reference proteome</keyword>
<feature type="domain" description="Solute-binding protein family 5" evidence="2">
    <location>
        <begin position="171"/>
        <end position="475"/>
    </location>
</feature>
<name>A0ABU5CJK0_9BACI</name>
<dbReference type="Gene3D" id="3.40.190.10">
    <property type="entry name" value="Periplasmic binding protein-like II"/>
    <property type="match status" value="1"/>
</dbReference>
<dbReference type="SUPFAM" id="SSF53850">
    <property type="entry name" value="Periplasmic binding protein-like II"/>
    <property type="match status" value="1"/>
</dbReference>
<dbReference type="InterPro" id="IPR000914">
    <property type="entry name" value="SBP_5_dom"/>
</dbReference>
<accession>A0ABU5CJK0</accession>
<protein>
    <submittedName>
        <fullName evidence="4">ABC transporter substrate-binding protein</fullName>
    </submittedName>
</protein>
<organism evidence="4 5">
    <name type="scientific">Tigheibacillus jepli</name>
    <dbReference type="NCBI Taxonomy" id="3035914"/>
    <lineage>
        <taxon>Bacteria</taxon>
        <taxon>Bacillati</taxon>
        <taxon>Bacillota</taxon>
        <taxon>Bacilli</taxon>
        <taxon>Bacillales</taxon>
        <taxon>Bacillaceae</taxon>
        <taxon>Tigheibacillus</taxon>
    </lineage>
</organism>
<dbReference type="RefSeq" id="WP_306066590.1">
    <property type="nucleotide sequence ID" value="NZ_JAROCA020000002.1"/>
</dbReference>
<reference evidence="4 5" key="1">
    <citation type="submission" date="2023-10" db="EMBL/GenBank/DDBJ databases">
        <title>179-bfca-hs.</title>
        <authorList>
            <person name="Miliotis G."/>
            <person name="Sengupta P."/>
            <person name="Hameed A."/>
            <person name="Chuvochina M."/>
            <person name="Mcdonagh F."/>
            <person name="Simpson A.C."/>
            <person name="Singh N.K."/>
            <person name="Rekha P.D."/>
            <person name="Raman K."/>
            <person name="Hugenholtz P."/>
            <person name="Venkateswaran K."/>
        </authorList>
    </citation>
    <scope>NUCLEOTIDE SEQUENCE [LARGE SCALE GENOMIC DNA]</scope>
    <source>
        <strain evidence="4 5">179-BFC-A-HS</strain>
    </source>
</reference>
<sequence length="577" mass="67956">MKYRKHLRVLIRHFEKGLETETTISEIAELLNCSERHVKTIVNYLDKKGYLTWKVLRGRGRKPKITLHLTYDAFWMEEAKRNAAEGNYQEAFRIVQGLGRHAQNDFQVWFYQQLGVSQTKDDVEKLDVLRYPFYETSLAMDPIMIRSRHDSHMVQQIFERLVEFDPFSEQLVPKIAHHWESMDGMRWIFYLRKNVLFHHGRELKSADVKATIERLPGNMLLKRNLKTIEIPSKTTIVFKLKTIDYLFPRYFANMATSIVPVDVIRQEGDRFRKYPIGSGPFQLKRHDKEMVRLDVFPNYYAARPWLDRIEMIMTPDLFQPKENANPFLLNAPDDSWKEVRIREEGADYITFNCAKDGPVQERRFRQLLCQMIDPQMFCDEKGYEEVATSFLTEKSLQREQCPKKIVENIHCDVELKIAAQQIREGVNHRREAIILQQQLAEFGISATIDILDSNLISNREAIKTYDLFVGGIALSEDRLLSVLTAIQSTKLTIYPCLTESMKRSMAQKVADLQTLRDEEDRWKAYFELEDFLLSNAVIFFLNHRSHNVYEPENSLYANIALDSNGRIDYRHVWKRIH</sequence>
<gene>
    <name evidence="4" type="ORF">P5G51_014930</name>
</gene>
<dbReference type="PANTHER" id="PTHR30290">
    <property type="entry name" value="PERIPLASMIC BINDING COMPONENT OF ABC TRANSPORTER"/>
    <property type="match status" value="1"/>
</dbReference>
<dbReference type="EMBL" id="JAROCA020000002">
    <property type="protein sequence ID" value="MDY0406485.1"/>
    <property type="molecule type" value="Genomic_DNA"/>
</dbReference>
<evidence type="ECO:0000259" key="3">
    <source>
        <dbReference type="Pfam" id="PF12793"/>
    </source>
</evidence>
<dbReference type="SUPFAM" id="SSF46785">
    <property type="entry name" value="Winged helix' DNA-binding domain"/>
    <property type="match status" value="1"/>
</dbReference>
<dbReference type="Pfam" id="PF00496">
    <property type="entry name" value="SBP_bac_5"/>
    <property type="match status" value="1"/>
</dbReference>
<evidence type="ECO:0000313" key="4">
    <source>
        <dbReference type="EMBL" id="MDY0406485.1"/>
    </source>
</evidence>
<dbReference type="PANTHER" id="PTHR30290:SF72">
    <property type="entry name" value="HTH-TYPE TRANSCRIPTIONAL REGULATOR SGRR"/>
    <property type="match status" value="1"/>
</dbReference>
<dbReference type="Pfam" id="PF12793">
    <property type="entry name" value="SgrR_N"/>
    <property type="match status" value="1"/>
</dbReference>
<evidence type="ECO:0000259" key="2">
    <source>
        <dbReference type="Pfam" id="PF00496"/>
    </source>
</evidence>
<dbReference type="Proteomes" id="UP001228376">
    <property type="component" value="Unassembled WGS sequence"/>
</dbReference>
<keyword evidence="1" id="KW-0238">DNA-binding</keyword>
<evidence type="ECO:0000313" key="5">
    <source>
        <dbReference type="Proteomes" id="UP001228376"/>
    </source>
</evidence>
<comment type="caution">
    <text evidence="4">The sequence shown here is derived from an EMBL/GenBank/DDBJ whole genome shotgun (WGS) entry which is preliminary data.</text>
</comment>
<evidence type="ECO:0000256" key="1">
    <source>
        <dbReference type="ARBA" id="ARBA00023125"/>
    </source>
</evidence>
<proteinExistence type="predicted"/>
<dbReference type="InterPro" id="IPR039424">
    <property type="entry name" value="SBP_5"/>
</dbReference>
<dbReference type="Gene3D" id="3.10.105.10">
    <property type="entry name" value="Dipeptide-binding Protein, Domain 3"/>
    <property type="match status" value="1"/>
</dbReference>
<feature type="domain" description="Transcriptional regulator SgrR N-terminal HTH" evidence="3">
    <location>
        <begin position="9"/>
        <end position="103"/>
    </location>
</feature>
<dbReference type="InterPro" id="IPR036390">
    <property type="entry name" value="WH_DNA-bd_sf"/>
</dbReference>
<dbReference type="InterPro" id="IPR025370">
    <property type="entry name" value="SgrR_HTH_N"/>
</dbReference>